<organism evidence="21 22">
    <name type="scientific">Gallaecimonas pentaromativorans</name>
    <dbReference type="NCBI Taxonomy" id="584787"/>
    <lineage>
        <taxon>Bacteria</taxon>
        <taxon>Pseudomonadati</taxon>
        <taxon>Pseudomonadota</taxon>
        <taxon>Gammaproteobacteria</taxon>
        <taxon>Enterobacterales</taxon>
        <taxon>Gallaecimonadaceae</taxon>
        <taxon>Gallaecimonas</taxon>
    </lineage>
</organism>
<dbReference type="STRING" id="584787.GCA_001247655_02255"/>
<reference evidence="21 22" key="1">
    <citation type="submission" date="2018-11" db="EMBL/GenBank/DDBJ databases">
        <title>Genomic Encyclopedia of Type Strains, Phase IV (KMG-IV): sequencing the most valuable type-strain genomes for metagenomic binning, comparative biology and taxonomic classification.</title>
        <authorList>
            <person name="Goeker M."/>
        </authorList>
    </citation>
    <scope>NUCLEOTIDE SEQUENCE [LARGE SCALE GENOMIC DNA]</scope>
    <source>
        <strain evidence="21 22">DSM 21945</strain>
    </source>
</reference>
<feature type="domain" description="TonB-dependent receptor plug" evidence="20">
    <location>
        <begin position="56"/>
        <end position="172"/>
    </location>
</feature>
<dbReference type="InterPro" id="IPR037066">
    <property type="entry name" value="Plug_dom_sf"/>
</dbReference>
<dbReference type="PROSITE" id="PS01156">
    <property type="entry name" value="TONB_DEPENDENT_REC_2"/>
    <property type="match status" value="1"/>
</dbReference>
<dbReference type="GO" id="GO:0009279">
    <property type="term" value="C:cell outer membrane"/>
    <property type="evidence" value="ECO:0007669"/>
    <property type="project" value="UniProtKB-SubCell"/>
</dbReference>
<comment type="caution">
    <text evidence="21">The sequence shown here is derived from an EMBL/GenBank/DDBJ whole genome shotgun (WGS) entry which is preliminary data.</text>
</comment>
<keyword evidence="13 14" id="KW-0998">Cell outer membrane</keyword>
<evidence type="ECO:0000256" key="18">
    <source>
        <dbReference type="SAM" id="SignalP"/>
    </source>
</evidence>
<evidence type="ECO:0000256" key="16">
    <source>
        <dbReference type="RuleBase" id="RU003357"/>
    </source>
</evidence>
<dbReference type="NCBIfam" id="NF010051">
    <property type="entry name" value="PRK13528.1"/>
    <property type="match status" value="1"/>
</dbReference>
<dbReference type="InterPro" id="IPR012910">
    <property type="entry name" value="Plug_dom"/>
</dbReference>
<keyword evidence="22" id="KW-1185">Reference proteome</keyword>
<evidence type="ECO:0000256" key="4">
    <source>
        <dbReference type="ARBA" id="ARBA00022452"/>
    </source>
</evidence>
<dbReference type="SUPFAM" id="SSF56935">
    <property type="entry name" value="Porins"/>
    <property type="match status" value="1"/>
</dbReference>
<accession>A0A3N1P259</accession>
<dbReference type="GO" id="GO:0038023">
    <property type="term" value="F:signaling receptor activity"/>
    <property type="evidence" value="ECO:0007669"/>
    <property type="project" value="InterPro"/>
</dbReference>
<dbReference type="InterPro" id="IPR036942">
    <property type="entry name" value="Beta-barrel_TonB_sf"/>
</dbReference>
<dbReference type="PROSITE" id="PS52016">
    <property type="entry name" value="TONB_DEPENDENT_REC_3"/>
    <property type="match status" value="1"/>
</dbReference>
<proteinExistence type="inferred from homology"/>
<evidence type="ECO:0000256" key="1">
    <source>
        <dbReference type="ARBA" id="ARBA00004571"/>
    </source>
</evidence>
<evidence type="ECO:0000256" key="3">
    <source>
        <dbReference type="ARBA" id="ARBA00022448"/>
    </source>
</evidence>
<dbReference type="AlphaFoldDB" id="A0A3N1P259"/>
<keyword evidence="3 14" id="KW-0813">Transport</keyword>
<dbReference type="NCBIfam" id="TIGR01783">
    <property type="entry name" value="TonB-siderophor"/>
    <property type="match status" value="1"/>
</dbReference>
<evidence type="ECO:0000256" key="2">
    <source>
        <dbReference type="ARBA" id="ARBA00009810"/>
    </source>
</evidence>
<evidence type="ECO:0000256" key="6">
    <source>
        <dbReference type="ARBA" id="ARBA00022692"/>
    </source>
</evidence>
<dbReference type="CDD" id="cd01347">
    <property type="entry name" value="ligand_gated_channel"/>
    <property type="match status" value="1"/>
</dbReference>
<evidence type="ECO:0000313" key="22">
    <source>
        <dbReference type="Proteomes" id="UP000268033"/>
    </source>
</evidence>
<dbReference type="InterPro" id="IPR010917">
    <property type="entry name" value="TonB_rcpt_CS"/>
</dbReference>
<dbReference type="RefSeq" id="WP_123422401.1">
    <property type="nucleotide sequence ID" value="NZ_RJUL01000010.1"/>
</dbReference>
<evidence type="ECO:0000256" key="9">
    <source>
        <dbReference type="ARBA" id="ARBA00023065"/>
    </source>
</evidence>
<evidence type="ECO:0000256" key="13">
    <source>
        <dbReference type="ARBA" id="ARBA00023237"/>
    </source>
</evidence>
<dbReference type="NCBIfam" id="NF010048">
    <property type="entry name" value="PRK13524.1"/>
    <property type="match status" value="1"/>
</dbReference>
<evidence type="ECO:0000256" key="5">
    <source>
        <dbReference type="ARBA" id="ARBA00022496"/>
    </source>
</evidence>
<keyword evidence="5" id="KW-0410">Iron transport</keyword>
<keyword evidence="7 18" id="KW-0732">Signal</keyword>
<keyword evidence="10 16" id="KW-0798">TonB box</keyword>
<evidence type="ECO:0000259" key="20">
    <source>
        <dbReference type="Pfam" id="PF07715"/>
    </source>
</evidence>
<feature type="region of interest" description="Disordered" evidence="17">
    <location>
        <begin position="233"/>
        <end position="254"/>
    </location>
</feature>
<keyword evidence="9" id="KW-0406">Ion transport</keyword>
<evidence type="ECO:0000256" key="7">
    <source>
        <dbReference type="ARBA" id="ARBA00022729"/>
    </source>
</evidence>
<gene>
    <name evidence="21" type="ORF">EDC28_110137</name>
</gene>
<feature type="short sequence motif" description="TonB C-terminal box" evidence="15">
    <location>
        <begin position="726"/>
        <end position="743"/>
    </location>
</feature>
<keyword evidence="12 21" id="KW-0675">Receptor</keyword>
<dbReference type="InterPro" id="IPR010105">
    <property type="entry name" value="TonB_sidphr_rcpt"/>
</dbReference>
<dbReference type="PANTHER" id="PTHR30069">
    <property type="entry name" value="TONB-DEPENDENT OUTER MEMBRANE RECEPTOR"/>
    <property type="match status" value="1"/>
</dbReference>
<dbReference type="Gene3D" id="2.40.170.20">
    <property type="entry name" value="TonB-dependent receptor, beta-barrel domain"/>
    <property type="match status" value="1"/>
</dbReference>
<dbReference type="PANTHER" id="PTHR30069:SF8">
    <property type="entry name" value="TONB-DEPENDENT SIDEROPHORE RECEPTOR PROTEIN"/>
    <property type="match status" value="1"/>
</dbReference>
<feature type="region of interest" description="Disordered" evidence="17">
    <location>
        <begin position="186"/>
        <end position="205"/>
    </location>
</feature>
<feature type="chain" id="PRO_5018019372" evidence="18">
    <location>
        <begin position="27"/>
        <end position="743"/>
    </location>
</feature>
<evidence type="ECO:0000259" key="19">
    <source>
        <dbReference type="Pfam" id="PF00593"/>
    </source>
</evidence>
<keyword evidence="8" id="KW-0408">Iron</keyword>
<comment type="similarity">
    <text evidence="2 14 16">Belongs to the TonB-dependent receptor family.</text>
</comment>
<comment type="subcellular location">
    <subcellularLocation>
        <location evidence="1 14">Cell outer membrane</location>
        <topology evidence="1 14">Multi-pass membrane protein</topology>
    </subcellularLocation>
</comment>
<feature type="signal peptide" evidence="18">
    <location>
        <begin position="1"/>
        <end position="26"/>
    </location>
</feature>
<sequence>MARPIPATVSAVSALTLALCTCLAQAKDQDSHPPKKTQVDEKITVLGSAEEQIKQSLGVSIISADDLIRRPPANDLSEIIRKMPGVNLTGNSASGQYGNSRQIDIRGMGPENTLILIDGKPVSSRDAIRMGKSGERNTRGDSNWVPVEAVARIEVLRGPAAARYGSGAAGGVVNIITKKPAKDFKGSVSLYGNEPEDSREGASRRAGFNLSSGLTDTLSFRLYGNVNKTDADSPELNGAYASSDTATAPAGREGVRNKDINGLLRWDLSKQQVIEFEGAFSRQGNIYSGDRAVSSGGSELLTSLASDGAETNILYRSSGAVSHRGNWDWGSTQLSFSVERTRNHRLNEGLAGGVEGSITSDASWSTSTYDSYLLSGNTVIPFSLGNVTQTGTLGFELGRDQLDDPYSMSQSLGGGDIDGLSDQRDGKNDSRYYALYLEDNIELSLDWIVTPGVRFDHYSQFGGNWSPYISTSYQLTDDITVRAGVAKAFKAPNLYQADPNYLYYTRGNGCPQDYPSQGKGCYILGNDNLEQETSVNKELGLQYQHHGWNASVAYFRNDYKNKIVSGMVPVGQNASGAWIMQWTNASKARIEGVEGSLRVPLLGRGGEVLSWNTNVTYMDKNKNLDTDQPLSVIPRYTVNSFIDWQLSEALSLSFTATRYGKQKPQTINFNGSEAEGDALETRSPYSLFSLGGNYRFNPSLRLGFGVSNLTDRQLFRQSTGSSAGANTYNEPGRAYYASATYSF</sequence>
<evidence type="ECO:0000256" key="12">
    <source>
        <dbReference type="ARBA" id="ARBA00023170"/>
    </source>
</evidence>
<evidence type="ECO:0000256" key="17">
    <source>
        <dbReference type="SAM" id="MobiDB-lite"/>
    </source>
</evidence>
<evidence type="ECO:0000256" key="14">
    <source>
        <dbReference type="PROSITE-ProRule" id="PRU01360"/>
    </source>
</evidence>
<evidence type="ECO:0000256" key="8">
    <source>
        <dbReference type="ARBA" id="ARBA00023004"/>
    </source>
</evidence>
<dbReference type="Pfam" id="PF07715">
    <property type="entry name" value="Plug"/>
    <property type="match status" value="1"/>
</dbReference>
<evidence type="ECO:0000256" key="15">
    <source>
        <dbReference type="PROSITE-ProRule" id="PRU10144"/>
    </source>
</evidence>
<keyword evidence="4 14" id="KW-1134">Transmembrane beta strand</keyword>
<dbReference type="InterPro" id="IPR039426">
    <property type="entry name" value="TonB-dep_rcpt-like"/>
</dbReference>
<dbReference type="Pfam" id="PF00593">
    <property type="entry name" value="TonB_dep_Rec_b-barrel"/>
    <property type="match status" value="1"/>
</dbReference>
<feature type="domain" description="TonB-dependent receptor-like beta-barrel" evidence="19">
    <location>
        <begin position="309"/>
        <end position="709"/>
    </location>
</feature>
<protein>
    <submittedName>
        <fullName evidence="21">Ferric enterobactin receptor</fullName>
    </submittedName>
</protein>
<dbReference type="EMBL" id="RJUL01000010">
    <property type="protein sequence ID" value="ROQ22493.1"/>
    <property type="molecule type" value="Genomic_DNA"/>
</dbReference>
<dbReference type="InterPro" id="IPR058134">
    <property type="entry name" value="PirA/FepA/PfeA"/>
</dbReference>
<dbReference type="InterPro" id="IPR000531">
    <property type="entry name" value="Beta-barrel_TonB"/>
</dbReference>
<dbReference type="GO" id="GO:0044718">
    <property type="term" value="P:siderophore transmembrane transport"/>
    <property type="evidence" value="ECO:0007669"/>
    <property type="project" value="TreeGrafter"/>
</dbReference>
<dbReference type="GO" id="GO:0015344">
    <property type="term" value="F:siderophore uptake transmembrane transporter activity"/>
    <property type="evidence" value="ECO:0007669"/>
    <property type="project" value="TreeGrafter"/>
</dbReference>
<evidence type="ECO:0000256" key="11">
    <source>
        <dbReference type="ARBA" id="ARBA00023136"/>
    </source>
</evidence>
<evidence type="ECO:0000313" key="21">
    <source>
        <dbReference type="EMBL" id="ROQ22493.1"/>
    </source>
</evidence>
<keyword evidence="11 14" id="KW-0472">Membrane</keyword>
<dbReference type="Proteomes" id="UP000268033">
    <property type="component" value="Unassembled WGS sequence"/>
</dbReference>
<name>A0A3N1P259_9GAMM</name>
<keyword evidence="6 14" id="KW-0812">Transmembrane</keyword>
<evidence type="ECO:0000256" key="10">
    <source>
        <dbReference type="ARBA" id="ARBA00023077"/>
    </source>
</evidence>
<dbReference type="Gene3D" id="2.170.130.10">
    <property type="entry name" value="TonB-dependent receptor, plug domain"/>
    <property type="match status" value="1"/>
</dbReference>